<dbReference type="AlphaFoldDB" id="A0A7W5G160"/>
<keyword evidence="2" id="KW-1185">Reference proteome</keyword>
<sequence>MSVTIEDIQPQLSWLCDVMIPGSTELGMPSASEIGVADKLLPRSLKARADLAPKFLELVATLPKDRPADPLAVINAVPVNDLDVIGRFVAGSYFADLSVQKGLGYTGYVALPMDPDYDDIMATIEPIMERGPCYIEVNA</sequence>
<evidence type="ECO:0000313" key="2">
    <source>
        <dbReference type="Proteomes" id="UP000518315"/>
    </source>
</evidence>
<organism evidence="1 2">
    <name type="scientific">Rhizobium pisi</name>
    <dbReference type="NCBI Taxonomy" id="574561"/>
    <lineage>
        <taxon>Bacteria</taxon>
        <taxon>Pseudomonadati</taxon>
        <taxon>Pseudomonadota</taxon>
        <taxon>Alphaproteobacteria</taxon>
        <taxon>Hyphomicrobiales</taxon>
        <taxon>Rhizobiaceae</taxon>
        <taxon>Rhizobium/Agrobacterium group</taxon>
        <taxon>Rhizobium</taxon>
    </lineage>
</organism>
<dbReference type="EMBL" id="JACHXH010000016">
    <property type="protein sequence ID" value="MBB3136639.1"/>
    <property type="molecule type" value="Genomic_DNA"/>
</dbReference>
<dbReference type="Proteomes" id="UP000518315">
    <property type="component" value="Unassembled WGS sequence"/>
</dbReference>
<comment type="caution">
    <text evidence="1">The sequence shown here is derived from an EMBL/GenBank/DDBJ whole genome shotgun (WGS) entry which is preliminary data.</text>
</comment>
<proteinExistence type="predicted"/>
<name>A0A7W5G160_9HYPH</name>
<reference evidence="1 2" key="1">
    <citation type="submission" date="2020-08" db="EMBL/GenBank/DDBJ databases">
        <title>Genomic Encyclopedia of Type Strains, Phase III (KMG-III): the genomes of soil and plant-associated and newly described type strains.</title>
        <authorList>
            <person name="Whitman W."/>
        </authorList>
    </citation>
    <scope>NUCLEOTIDE SEQUENCE [LARGE SCALE GENOMIC DNA]</scope>
    <source>
        <strain evidence="1 2">CECT 4113</strain>
    </source>
</reference>
<accession>A0A7W5G160</accession>
<evidence type="ECO:0000313" key="1">
    <source>
        <dbReference type="EMBL" id="MBB3136639.1"/>
    </source>
</evidence>
<dbReference type="RefSeq" id="WP_131614166.1">
    <property type="nucleotide sequence ID" value="NZ_JACHXH010000016.1"/>
</dbReference>
<gene>
    <name evidence="1" type="ORF">FHS26_004396</name>
</gene>
<protein>
    <submittedName>
        <fullName evidence="1">Uncharacterized protein</fullName>
    </submittedName>
</protein>